<sequence length="339" mass="36806">MSKEVTGTTWNVYDANKLTQAEIYGQVLCELGESNPEIVGLTADLAKSTKIGLFQEKFPDRFVNVGIAEQNMFGIAAGMAKTGLLPFVSTMAAFASMRAAEQVRTDICYQNLNVKIIATHGGVSFASAGTTHHATEDVAIMRSFANMTVIVPADGIETAKAVRAAVNHQGPVYIRIGRGFEPLYYKNEDYDFKIGKAIEIRDGSDITIIAMGIAVLQAAEAADFLAKNDGLSVRVINLHTVKPIDKEAILKAVTETRRILTVEEHNVTGGLGTSVADVIAESGKGCAFSKVGLQDEFAEIGYPEDLYAHYKLDASGIIEKVREIMGKDFEEDENWEDEV</sequence>
<evidence type="ECO:0000256" key="3">
    <source>
        <dbReference type="ARBA" id="ARBA00023052"/>
    </source>
</evidence>
<gene>
    <name evidence="5" type="ORF">OU798_12985</name>
</gene>
<name>A0A9X3F637_9BACT</name>
<comment type="cofactor">
    <cofactor evidence="1">
        <name>thiamine diphosphate</name>
        <dbReference type="ChEBI" id="CHEBI:58937"/>
    </cofactor>
</comment>
<comment type="similarity">
    <text evidence="2">Belongs to the transketolase family.</text>
</comment>
<reference evidence="5" key="1">
    <citation type="submission" date="2022-11" db="EMBL/GenBank/DDBJ databases">
        <title>Marilongibacter aestuarii gen. nov., sp. nov., isolated from tidal flat sediment.</title>
        <authorList>
            <person name="Jiayan W."/>
        </authorList>
    </citation>
    <scope>NUCLEOTIDE SEQUENCE</scope>
    <source>
        <strain evidence="5">Z1-6</strain>
    </source>
</reference>
<dbReference type="InterPro" id="IPR005475">
    <property type="entry name" value="Transketolase-like_Pyr-bd"/>
</dbReference>
<dbReference type="AlphaFoldDB" id="A0A9X3F637"/>
<dbReference type="PANTHER" id="PTHR43825:SF1">
    <property type="entry name" value="TRANSKETOLASE-LIKE PYRIMIDINE-BINDING DOMAIN-CONTAINING PROTEIN"/>
    <property type="match status" value="1"/>
</dbReference>
<dbReference type="Proteomes" id="UP001145087">
    <property type="component" value="Unassembled WGS sequence"/>
</dbReference>
<feature type="domain" description="Transketolase-like pyrimidine-binding" evidence="4">
    <location>
        <begin position="18"/>
        <end position="183"/>
    </location>
</feature>
<evidence type="ECO:0000313" key="5">
    <source>
        <dbReference type="EMBL" id="MCY1721266.1"/>
    </source>
</evidence>
<evidence type="ECO:0000259" key="4">
    <source>
        <dbReference type="SMART" id="SM00861"/>
    </source>
</evidence>
<accession>A0A9X3F637</accession>
<dbReference type="Pfam" id="PF02780">
    <property type="entry name" value="Transketolase_C"/>
    <property type="match status" value="1"/>
</dbReference>
<organism evidence="5 6">
    <name type="scientific">Draconibacterium aestuarii</name>
    <dbReference type="NCBI Taxonomy" id="2998507"/>
    <lineage>
        <taxon>Bacteria</taxon>
        <taxon>Pseudomonadati</taxon>
        <taxon>Bacteroidota</taxon>
        <taxon>Bacteroidia</taxon>
        <taxon>Marinilabiliales</taxon>
        <taxon>Prolixibacteraceae</taxon>
        <taxon>Draconibacterium</taxon>
    </lineage>
</organism>
<dbReference type="CDD" id="cd07033">
    <property type="entry name" value="TPP_PYR_DXS_TK_like"/>
    <property type="match status" value="1"/>
</dbReference>
<dbReference type="Gene3D" id="3.40.50.970">
    <property type="match status" value="1"/>
</dbReference>
<dbReference type="FunFam" id="3.40.50.970:FF:000129">
    <property type="entry name" value="Transketolase"/>
    <property type="match status" value="1"/>
</dbReference>
<dbReference type="InterPro" id="IPR051157">
    <property type="entry name" value="PDH/Transketolase"/>
</dbReference>
<dbReference type="SUPFAM" id="SSF52518">
    <property type="entry name" value="Thiamin diphosphate-binding fold (THDP-binding)"/>
    <property type="match status" value="1"/>
</dbReference>
<dbReference type="InterPro" id="IPR033248">
    <property type="entry name" value="Transketolase_C"/>
</dbReference>
<dbReference type="PANTHER" id="PTHR43825">
    <property type="entry name" value="PYRUVATE DEHYDROGENASE E1 COMPONENT"/>
    <property type="match status" value="1"/>
</dbReference>
<proteinExistence type="inferred from homology"/>
<evidence type="ECO:0000256" key="1">
    <source>
        <dbReference type="ARBA" id="ARBA00001964"/>
    </source>
</evidence>
<dbReference type="RefSeq" id="WP_343333597.1">
    <property type="nucleotide sequence ID" value="NZ_JAPOHD010000027.1"/>
</dbReference>
<dbReference type="InterPro" id="IPR029061">
    <property type="entry name" value="THDP-binding"/>
</dbReference>
<dbReference type="EMBL" id="JAPOHD010000027">
    <property type="protein sequence ID" value="MCY1721266.1"/>
    <property type="molecule type" value="Genomic_DNA"/>
</dbReference>
<protein>
    <submittedName>
        <fullName evidence="5">Transketolase family protein</fullName>
    </submittedName>
</protein>
<keyword evidence="6" id="KW-1185">Reference proteome</keyword>
<dbReference type="Pfam" id="PF02779">
    <property type="entry name" value="Transket_pyr"/>
    <property type="match status" value="1"/>
</dbReference>
<dbReference type="SMART" id="SM00861">
    <property type="entry name" value="Transket_pyr"/>
    <property type="match status" value="1"/>
</dbReference>
<evidence type="ECO:0000313" key="6">
    <source>
        <dbReference type="Proteomes" id="UP001145087"/>
    </source>
</evidence>
<dbReference type="Gene3D" id="3.40.50.920">
    <property type="match status" value="1"/>
</dbReference>
<comment type="caution">
    <text evidence="5">The sequence shown here is derived from an EMBL/GenBank/DDBJ whole genome shotgun (WGS) entry which is preliminary data.</text>
</comment>
<evidence type="ECO:0000256" key="2">
    <source>
        <dbReference type="ARBA" id="ARBA00007131"/>
    </source>
</evidence>
<dbReference type="InterPro" id="IPR009014">
    <property type="entry name" value="Transketo_C/PFOR_II"/>
</dbReference>
<keyword evidence="3" id="KW-0786">Thiamine pyrophosphate</keyword>
<dbReference type="SUPFAM" id="SSF52922">
    <property type="entry name" value="TK C-terminal domain-like"/>
    <property type="match status" value="1"/>
</dbReference>